<proteinExistence type="predicted"/>
<feature type="region of interest" description="Disordered" evidence="1">
    <location>
        <begin position="70"/>
        <end position="91"/>
    </location>
</feature>
<evidence type="ECO:0000256" key="1">
    <source>
        <dbReference type="SAM" id="MobiDB-lite"/>
    </source>
</evidence>
<reference evidence="2 3" key="1">
    <citation type="journal article" date="2021" name="BMC Genomics">
        <title>Datura genome reveals duplications of psychoactive alkaloid biosynthetic genes and high mutation rate following tissue culture.</title>
        <authorList>
            <person name="Rajewski A."/>
            <person name="Carter-House D."/>
            <person name="Stajich J."/>
            <person name="Litt A."/>
        </authorList>
    </citation>
    <scope>NUCLEOTIDE SEQUENCE [LARGE SCALE GENOMIC DNA]</scope>
    <source>
        <strain evidence="2">AR-01</strain>
    </source>
</reference>
<protein>
    <submittedName>
        <fullName evidence="2">Uncharacterized protein</fullName>
    </submittedName>
</protein>
<keyword evidence="3" id="KW-1185">Reference proteome</keyword>
<name>A0ABS8WRJ1_DATST</name>
<accession>A0ABS8WRJ1</accession>
<feature type="region of interest" description="Disordered" evidence="1">
    <location>
        <begin position="112"/>
        <end position="140"/>
    </location>
</feature>
<evidence type="ECO:0000313" key="2">
    <source>
        <dbReference type="EMBL" id="MCE3214700.1"/>
    </source>
</evidence>
<evidence type="ECO:0000313" key="3">
    <source>
        <dbReference type="Proteomes" id="UP000823775"/>
    </source>
</evidence>
<comment type="caution">
    <text evidence="2">The sequence shown here is derived from an EMBL/GenBank/DDBJ whole genome shotgun (WGS) entry which is preliminary data.</text>
</comment>
<sequence length="140" mass="15635">MKKVHTLKPSIVTGRGVRHSTYPKLVEGEKIEEIGIEVLDDRETSEVNQDIAQLIPRRVRSYLTEESKNPIIIPKDEPASPLPLHPTPAHTLFTRSKRKEAEIALLTLVKAKRGKSSTTPTNTLPHSIDTIDKGDTDLEL</sequence>
<gene>
    <name evidence="2" type="ORF">HAX54_053092</name>
</gene>
<feature type="compositionally biased region" description="Polar residues" evidence="1">
    <location>
        <begin position="116"/>
        <end position="125"/>
    </location>
</feature>
<feature type="compositionally biased region" description="Basic and acidic residues" evidence="1">
    <location>
        <begin position="129"/>
        <end position="140"/>
    </location>
</feature>
<organism evidence="2 3">
    <name type="scientific">Datura stramonium</name>
    <name type="common">Jimsonweed</name>
    <name type="synonym">Common thornapple</name>
    <dbReference type="NCBI Taxonomy" id="4076"/>
    <lineage>
        <taxon>Eukaryota</taxon>
        <taxon>Viridiplantae</taxon>
        <taxon>Streptophyta</taxon>
        <taxon>Embryophyta</taxon>
        <taxon>Tracheophyta</taxon>
        <taxon>Spermatophyta</taxon>
        <taxon>Magnoliopsida</taxon>
        <taxon>eudicotyledons</taxon>
        <taxon>Gunneridae</taxon>
        <taxon>Pentapetalae</taxon>
        <taxon>asterids</taxon>
        <taxon>lamiids</taxon>
        <taxon>Solanales</taxon>
        <taxon>Solanaceae</taxon>
        <taxon>Solanoideae</taxon>
        <taxon>Datureae</taxon>
        <taxon>Datura</taxon>
    </lineage>
</organism>
<dbReference type="Proteomes" id="UP000823775">
    <property type="component" value="Unassembled WGS sequence"/>
</dbReference>
<dbReference type="EMBL" id="JACEIK010009792">
    <property type="protein sequence ID" value="MCE3214700.1"/>
    <property type="molecule type" value="Genomic_DNA"/>
</dbReference>